<keyword evidence="3" id="KW-0732">Signal</keyword>
<reference evidence="4 5" key="1">
    <citation type="submission" date="2019-04" db="EMBL/GenBank/DDBJ databases">
        <title>High contiguity whole genome sequence and gene annotation resource for two Venturia nashicola isolates.</title>
        <authorList>
            <person name="Prokchorchik M."/>
            <person name="Won K."/>
            <person name="Lee Y."/>
            <person name="Choi E.D."/>
            <person name="Segonzac C."/>
            <person name="Sohn K.H."/>
        </authorList>
    </citation>
    <scope>NUCLEOTIDE SEQUENCE [LARGE SCALE GENOMIC DNA]</scope>
    <source>
        <strain evidence="4 5">PRI2</strain>
    </source>
</reference>
<keyword evidence="2" id="KW-0812">Transmembrane</keyword>
<evidence type="ECO:0000256" key="3">
    <source>
        <dbReference type="SAM" id="SignalP"/>
    </source>
</evidence>
<feature type="transmembrane region" description="Helical" evidence="2">
    <location>
        <begin position="279"/>
        <end position="300"/>
    </location>
</feature>
<keyword evidence="5" id="KW-1185">Reference proteome</keyword>
<sequence length="301" mass="28520">MKFSSAITILAASSVASASILERQVQTIIGVVNGINGEVGKLDTAIKGFSGDPKPLLAASQKTLDTVTKGVETVNGASSITLTDSVQIQGQVQNLQSSLEGVISSLGAKKTELVAAGQGQAVYKNLQDQLTGAKGLATAISSKVPPEVKSLADTLSQGIISALQKGVDNFKDAPAGGSAGGASSGASAPSHPTSSESAPAGGAPAAGASGESGQSGSSSSAPSSSGSKGSSSGTPTSGAAGSAGSAPAGGAAGGAAGTGTKPATPTGTNGVKPAKFDGAAPHTAAASFVVIFAAVLAFAAL</sequence>
<evidence type="ECO:0000256" key="2">
    <source>
        <dbReference type="SAM" id="Phobius"/>
    </source>
</evidence>
<dbReference type="Pfam" id="PF12296">
    <property type="entry name" value="HsbA"/>
    <property type="match status" value="1"/>
</dbReference>
<dbReference type="InterPro" id="IPR021054">
    <property type="entry name" value="Cell_wall_mannoprotein_1"/>
</dbReference>
<dbReference type="Proteomes" id="UP000298493">
    <property type="component" value="Unassembled WGS sequence"/>
</dbReference>
<keyword evidence="2" id="KW-1133">Transmembrane helix</keyword>
<dbReference type="PANTHER" id="PTHR38123:SF6">
    <property type="entry name" value="CELL WALL SERINE-THREONINE-RICH GALACTOMANNOPROTEIN MP1 (AFU_ORTHOLOGUE AFUA_4G03240)"/>
    <property type="match status" value="1"/>
</dbReference>
<evidence type="ECO:0000313" key="4">
    <source>
        <dbReference type="EMBL" id="TID13489.1"/>
    </source>
</evidence>
<dbReference type="PANTHER" id="PTHR38123">
    <property type="entry name" value="CELL WALL SERINE-THREONINE-RICH GALACTOMANNOPROTEIN MP1 (AFU_ORTHOLOGUE AFUA_4G03240)"/>
    <property type="match status" value="1"/>
</dbReference>
<comment type="caution">
    <text evidence="4">The sequence shown here is derived from an EMBL/GenBank/DDBJ whole genome shotgun (WGS) entry which is preliminary data.</text>
</comment>
<organism evidence="4 5">
    <name type="scientific">Venturia nashicola</name>
    <dbReference type="NCBI Taxonomy" id="86259"/>
    <lineage>
        <taxon>Eukaryota</taxon>
        <taxon>Fungi</taxon>
        <taxon>Dikarya</taxon>
        <taxon>Ascomycota</taxon>
        <taxon>Pezizomycotina</taxon>
        <taxon>Dothideomycetes</taxon>
        <taxon>Pleosporomycetidae</taxon>
        <taxon>Venturiales</taxon>
        <taxon>Venturiaceae</taxon>
        <taxon>Venturia</taxon>
    </lineage>
</organism>
<dbReference type="Gene3D" id="1.20.1280.140">
    <property type="match status" value="1"/>
</dbReference>
<feature type="chain" id="PRO_5021257185" evidence="3">
    <location>
        <begin position="19"/>
        <end position="301"/>
    </location>
</feature>
<feature type="signal peptide" evidence="3">
    <location>
        <begin position="1"/>
        <end position="18"/>
    </location>
</feature>
<feature type="region of interest" description="Disordered" evidence="1">
    <location>
        <begin position="172"/>
        <end position="269"/>
    </location>
</feature>
<dbReference type="GO" id="GO:0005576">
    <property type="term" value="C:extracellular region"/>
    <property type="evidence" value="ECO:0007669"/>
    <property type="project" value="TreeGrafter"/>
</dbReference>
<keyword evidence="2" id="KW-0472">Membrane</keyword>
<feature type="compositionally biased region" description="Low complexity" evidence="1">
    <location>
        <begin position="258"/>
        <end position="268"/>
    </location>
</feature>
<feature type="compositionally biased region" description="Low complexity" evidence="1">
    <location>
        <begin position="184"/>
        <end position="249"/>
    </location>
</feature>
<name>A0A4Z1NY21_9PEZI</name>
<evidence type="ECO:0000256" key="1">
    <source>
        <dbReference type="SAM" id="MobiDB-lite"/>
    </source>
</evidence>
<evidence type="ECO:0000313" key="5">
    <source>
        <dbReference type="Proteomes" id="UP000298493"/>
    </source>
</evidence>
<dbReference type="STRING" id="86259.A0A4Z1NY21"/>
<protein>
    <submittedName>
        <fullName evidence="4">Cell wall manno protein MnpA</fullName>
    </submittedName>
</protein>
<dbReference type="EMBL" id="SNSC02000026">
    <property type="protein sequence ID" value="TID13489.1"/>
    <property type="molecule type" value="Genomic_DNA"/>
</dbReference>
<dbReference type="AlphaFoldDB" id="A0A4Z1NY21"/>
<gene>
    <name evidence="4" type="ORF">E6O75_ATG11405</name>
</gene>
<proteinExistence type="predicted"/>
<accession>A0A4Z1NY21</accession>